<protein>
    <recommendedName>
        <fullName evidence="9">Aldehyde dehydrogenase domain-containing protein</fullName>
    </recommendedName>
</protein>
<dbReference type="InterPro" id="IPR015590">
    <property type="entry name" value="Aldehyde_DH_dom"/>
</dbReference>
<dbReference type="GO" id="GO:0016620">
    <property type="term" value="F:oxidoreductase activity, acting on the aldehyde or oxo group of donors, NAD or NADP as acceptor"/>
    <property type="evidence" value="ECO:0007669"/>
    <property type="project" value="InterPro"/>
</dbReference>
<dbReference type="PROSITE" id="PS00070">
    <property type="entry name" value="ALDEHYDE_DEHYDR_CYS"/>
    <property type="match status" value="1"/>
</dbReference>
<dbReference type="GO" id="GO:0003735">
    <property type="term" value="F:structural constituent of ribosome"/>
    <property type="evidence" value="ECO:0007669"/>
    <property type="project" value="InterPro"/>
</dbReference>
<dbReference type="GO" id="GO:0006412">
    <property type="term" value="P:translation"/>
    <property type="evidence" value="ECO:0007669"/>
    <property type="project" value="InterPro"/>
</dbReference>
<sequence length="1053" mass="118512">MAWCRTKGAHRARDLLKIKFEVSSFSQVRHAHPAFTDEEFTLRKKAMARFRKDNEDWMKKKIKSTIPTLDLGYMTTKSEGLAEYSEEPEYPPLFDCSKEGLTKYKRDRWIQRIREYPTVEEKMFWMNERRYYGFNTYVMQPDHEPYGALDFLKASTRTKLIQGLPVDYEDLNAVADSLLPRVKENIISKLSSLLRAQHLNDSSDVNSGDAIQTLVDALLEELSGDFAHLESASVDIRPRVEAQWFCGGFYPHRMRRKQLKGICDEEDYYMQKVSYPIQIVCDTAAQIRTQDPLPAFVDLSDAVVESSPDSSPKESGKYVFDDLYDINEALQQRAIKAGFAWTFAQATFQGFECYNDITYPLVSQGVLTDGQRFTFYAYQLNTTKLHDEFVDANPKWNLCWCSEDMKLYSDLDSDGNIVGVNDQVIRLLIKFLVKTPSRRQGVNMTPYLGPEKFVQNLPDGPYKDYIAEQFKFMASNRPRMMPRPEIYMWEKIYKIDHPRRPRDARTRFFELKKNPNPSIEERLRDSFRIFIDNEFVDAVSGKTFQVLNPSTEEVLCDVAEGDVADVDKAVQAAQRAFALGSTWRTIDASERGVVMNRLCALIEKNTDYIAKLEALNNGKALKYAADDVGYSLSVLRYYAGYADKIHGKNVPIDGDFFSVTKPHPVGVVGQIIPWNYPLLMLAWKWGPALAAGCTVVLKPDERTPLTALFVAQLAKEAGFPPGVINVVPGFGSVVGAAIASHMGINKVAFTGSVPVGKLVMEAAAKSNLKRVLLELGGKSPLCVFADTDVDEAVKICHNAIFMNHGQNCCAGSRTLVQDKIYDEFVRKATAMAKERKVGDPFAADTEQGPLIDANQVKRVLGFIEAGKKEGARLLTGGGRLPVKGFFVEPTVFADVQDSMSIGKEEIFGPVQIIQKFSTMEELIPRVNSSTFGLAAGVITDDVTKAMTFANSVEAGSVWVNCYDIVAAQAPFGGFKMSGQGRELSMAVIKKFEVPYFRTPISFSFGYYDGECFCYLMLCSHNRRRDRDSNANLEEMASMHHDQDIRTIPALECI</sequence>
<dbReference type="PANTHER" id="PTHR11699">
    <property type="entry name" value="ALDEHYDE DEHYDROGENASE-RELATED"/>
    <property type="match status" value="1"/>
</dbReference>
<evidence type="ECO:0000256" key="3">
    <source>
        <dbReference type="ARBA" id="ARBA00022980"/>
    </source>
</evidence>
<dbReference type="InterPro" id="IPR016160">
    <property type="entry name" value="Ald_DH_CS_CYS"/>
</dbReference>
<reference evidence="10" key="1">
    <citation type="submission" date="2020-11" db="EMBL/GenBank/DDBJ databases">
        <authorList>
            <person name="Tran Van P."/>
        </authorList>
    </citation>
    <scope>NUCLEOTIDE SEQUENCE</scope>
</reference>
<dbReference type="GO" id="GO:0005739">
    <property type="term" value="C:mitochondrion"/>
    <property type="evidence" value="ECO:0007669"/>
    <property type="project" value="UniProtKB-SubCell"/>
</dbReference>
<dbReference type="Gene3D" id="3.40.605.10">
    <property type="entry name" value="Aldehyde Dehydrogenase, Chain A, domain 1"/>
    <property type="match status" value="1"/>
</dbReference>
<keyword evidence="4 8" id="KW-0560">Oxidoreductase</keyword>
<dbReference type="Pfam" id="PF00171">
    <property type="entry name" value="Aldedh"/>
    <property type="match status" value="1"/>
</dbReference>
<feature type="domain" description="Aldehyde dehydrogenase" evidence="9">
    <location>
        <begin position="536"/>
        <end position="991"/>
    </location>
</feature>
<keyword evidence="3" id="KW-0689">Ribosomal protein</keyword>
<evidence type="ECO:0000256" key="4">
    <source>
        <dbReference type="ARBA" id="ARBA00023002"/>
    </source>
</evidence>
<dbReference type="InterPro" id="IPR016163">
    <property type="entry name" value="Ald_DH_C"/>
</dbReference>
<evidence type="ECO:0000256" key="1">
    <source>
        <dbReference type="ARBA" id="ARBA00004173"/>
    </source>
</evidence>
<dbReference type="InterPro" id="IPR016162">
    <property type="entry name" value="Ald_DH_N"/>
</dbReference>
<dbReference type="GO" id="GO:0005840">
    <property type="term" value="C:ribosome"/>
    <property type="evidence" value="ECO:0007669"/>
    <property type="project" value="UniProtKB-KW"/>
</dbReference>
<dbReference type="EMBL" id="CAJPEX010000071">
    <property type="protein sequence ID" value="CAG0913020.1"/>
    <property type="molecule type" value="Genomic_DNA"/>
</dbReference>
<evidence type="ECO:0000256" key="5">
    <source>
        <dbReference type="ARBA" id="ARBA00023128"/>
    </source>
</evidence>
<keyword evidence="11" id="KW-1185">Reference proteome</keyword>
<comment type="subcellular location">
    <subcellularLocation>
        <location evidence="1">Mitochondrion</location>
    </subcellularLocation>
</comment>
<keyword evidence="5" id="KW-0496">Mitochondrion</keyword>
<proteinExistence type="inferred from homology"/>
<gene>
    <name evidence="10" type="ORF">NMOB1V02_LOCUS785</name>
</gene>
<dbReference type="PROSITE" id="PS00687">
    <property type="entry name" value="ALDEHYDE_DEHYDR_GLU"/>
    <property type="match status" value="1"/>
</dbReference>
<evidence type="ECO:0000256" key="7">
    <source>
        <dbReference type="PROSITE-ProRule" id="PRU10007"/>
    </source>
</evidence>
<dbReference type="AlphaFoldDB" id="A0A7R9BCW5"/>
<organism evidence="10">
    <name type="scientific">Notodromas monacha</name>
    <dbReference type="NCBI Taxonomy" id="399045"/>
    <lineage>
        <taxon>Eukaryota</taxon>
        <taxon>Metazoa</taxon>
        <taxon>Ecdysozoa</taxon>
        <taxon>Arthropoda</taxon>
        <taxon>Crustacea</taxon>
        <taxon>Oligostraca</taxon>
        <taxon>Ostracoda</taxon>
        <taxon>Podocopa</taxon>
        <taxon>Podocopida</taxon>
        <taxon>Cypridocopina</taxon>
        <taxon>Cypridoidea</taxon>
        <taxon>Cyprididae</taxon>
        <taxon>Notodromas</taxon>
    </lineage>
</organism>
<dbReference type="FunFam" id="3.40.605.10:FF:000050">
    <property type="entry name" value="Aldehyde dehydrogenase, mitochondrial"/>
    <property type="match status" value="1"/>
</dbReference>
<dbReference type="EMBL" id="OA882108">
    <property type="protein sequence ID" value="CAD7272868.1"/>
    <property type="molecule type" value="Genomic_DNA"/>
</dbReference>
<evidence type="ECO:0000256" key="2">
    <source>
        <dbReference type="ARBA" id="ARBA00009986"/>
    </source>
</evidence>
<dbReference type="Proteomes" id="UP000678499">
    <property type="component" value="Unassembled WGS sequence"/>
</dbReference>
<dbReference type="OrthoDB" id="310895at2759"/>
<dbReference type="SUPFAM" id="SSF53720">
    <property type="entry name" value="ALDH-like"/>
    <property type="match status" value="1"/>
</dbReference>
<dbReference type="InterPro" id="IPR029510">
    <property type="entry name" value="Ald_DH_CS_GLU"/>
</dbReference>
<dbReference type="Pfam" id="PF07147">
    <property type="entry name" value="PDCD9"/>
    <property type="match status" value="2"/>
</dbReference>
<feature type="active site" evidence="7">
    <location>
        <position position="774"/>
    </location>
</feature>
<evidence type="ECO:0000256" key="8">
    <source>
        <dbReference type="RuleBase" id="RU003345"/>
    </source>
</evidence>
<evidence type="ECO:0000256" key="6">
    <source>
        <dbReference type="ARBA" id="ARBA00023274"/>
    </source>
</evidence>
<evidence type="ECO:0000259" key="9">
    <source>
        <dbReference type="Pfam" id="PF00171"/>
    </source>
</evidence>
<name>A0A7R9BCW5_9CRUS</name>
<keyword evidence="6" id="KW-0687">Ribonucleoprotein</keyword>
<comment type="similarity">
    <text evidence="2 8">Belongs to the aldehyde dehydrogenase family.</text>
</comment>
<evidence type="ECO:0000313" key="11">
    <source>
        <dbReference type="Proteomes" id="UP000678499"/>
    </source>
</evidence>
<dbReference type="InterPro" id="IPR016161">
    <property type="entry name" value="Ald_DH/histidinol_DH"/>
</dbReference>
<evidence type="ECO:0000313" key="10">
    <source>
        <dbReference type="EMBL" id="CAD7272868.1"/>
    </source>
</evidence>
<dbReference type="Gene3D" id="3.40.309.10">
    <property type="entry name" value="Aldehyde Dehydrogenase, Chain A, domain 2"/>
    <property type="match status" value="1"/>
</dbReference>
<dbReference type="InterPro" id="IPR010793">
    <property type="entry name" value="Ribosomal_mL37/mL65"/>
</dbReference>
<dbReference type="GO" id="GO:1990904">
    <property type="term" value="C:ribonucleoprotein complex"/>
    <property type="evidence" value="ECO:0007669"/>
    <property type="project" value="UniProtKB-KW"/>
</dbReference>
<dbReference type="FunFam" id="3.40.309.10:FF:000001">
    <property type="entry name" value="Mitochondrial aldehyde dehydrogenase 2"/>
    <property type="match status" value="1"/>
</dbReference>
<accession>A0A7R9BCW5</accession>